<evidence type="ECO:0000313" key="5">
    <source>
        <dbReference type="Proteomes" id="UP001195483"/>
    </source>
</evidence>
<protein>
    <submittedName>
        <fullName evidence="4">Uncharacterized protein</fullName>
    </submittedName>
</protein>
<dbReference type="InterPro" id="IPR050525">
    <property type="entry name" value="ECM_Assembly_Org"/>
</dbReference>
<sequence>MRSGHLAFFFVLIMFANSQIMQDCRRLIDVVIVLDGSDSISADDFKKLQKNVIDLINQLNIGHEEVWFGIVIYSAGVYMYPLSGDKEELRNITLNLIHDRDRTNTALGIRTMRQLLAHGRSGVPKIGIVVTDGISKNSTETSLEALAAQSEGVRMYSVGVGNLVDHAELKSIASATKNVFAFSNFSQLSLDAVSSAIEICPKECRQLIDLIVVIDGSDSISSEDFQTLKFAIVNLMEGMVLSDDDVKLGLVLYSSNVTNTIPLSGNKADLKGKIIALPHPRDGTRTDLGIAMMTEMFGFQGRTSAARIGIVITDGISMNRTETTNRANRAKAEGINMFAVGVTNLVDNIELDAIASSPVQVLSVDSFDQLKNNIFSLLSTFCKTEPTGTKDSSVAGVSVPNGKHIPGGECRQLIDLIVVIDGSDSISSEDFKTLKFAIVNLMEGMVLSDDDVKLGLVLYSSNVTNTIPLSGDKADLKEKIIALPHPRDGTRTDLGIAMMTEMFGFQGRTSAVRIGIVITDGISMNRTETTNRANRAKDEKVNMFAVGVTNLVDNIELDAIASSPVQVLSVDSFDQLKNNIISLLSTFCKIELTGTTNSSVAGLAVPNVEQIPGGECRHIMDLIVVVDGSDSISTEEFDTLKLSIRNLTEAMTLSDDEVKLGLVLYSSNVSNTVPLSADKANLKEKILALPHPRDGTRTDLGIAMMTEMFSSQGRSSAQRFGIVITDGISMNRTETTLQANRAKKKGINMFAIGVTNFVDNIELESIASSSAQVLSVDGFDRLKSNIFMLLSTFCATGYIPGGAYLCEGCRMNNGAGFNNHPTDCDKFVQCFPGVNGTLRAEIQQCPFGTYWFLDLFTCLPIADVYCVTDKCNHSSIMAYGHDKICQAYYECTSGGKSVPKCCSSGHRFSNGRGCVPDPSCVAPCEVNVNSTHSCDMRAVADHPSMFEQHIEGWGWIKMACAPGTSFFESSCTCAFFDDSWKEKAECKPEIYLPFDVDSNDKSGLNSHVQNSKVVVHKGVAYFDGTARLVIPRFTNLDYGTTLIIKIRYRSDPDNKMRSLISNADCGITPAILISENKEELNFGVDTDNDSFKHVTLPNAVREWKNITYIFHNGKLEGRSPDQKEEISVKGAIENHQCAIQIGHSQGLDMFIGEIDELSIYLCRPDGI</sequence>
<dbReference type="SUPFAM" id="SSF57625">
    <property type="entry name" value="Invertebrate chitin-binding proteins"/>
    <property type="match status" value="1"/>
</dbReference>
<dbReference type="SMART" id="SM00327">
    <property type="entry name" value="VWA"/>
    <property type="match status" value="4"/>
</dbReference>
<reference evidence="4" key="1">
    <citation type="journal article" date="2021" name="Genome Biol. Evol.">
        <title>A High-Quality Reference Genome for a Parasitic Bivalve with Doubly Uniparental Inheritance (Bivalvia: Unionida).</title>
        <authorList>
            <person name="Smith C.H."/>
        </authorList>
    </citation>
    <scope>NUCLEOTIDE SEQUENCE</scope>
    <source>
        <strain evidence="4">CHS0354</strain>
    </source>
</reference>
<feature type="domain" description="VWFA" evidence="2">
    <location>
        <begin position="29"/>
        <end position="197"/>
    </location>
</feature>
<dbReference type="PANTHER" id="PTHR24020">
    <property type="entry name" value="COLLAGEN ALPHA"/>
    <property type="match status" value="1"/>
</dbReference>
<reference evidence="4" key="3">
    <citation type="submission" date="2023-05" db="EMBL/GenBank/DDBJ databases">
        <authorList>
            <person name="Smith C.H."/>
        </authorList>
    </citation>
    <scope>NUCLEOTIDE SEQUENCE</scope>
    <source>
        <strain evidence="4">CHS0354</strain>
        <tissue evidence="4">Mantle</tissue>
    </source>
</reference>
<proteinExistence type="predicted"/>
<dbReference type="PROSITE" id="PS50234">
    <property type="entry name" value="VWFA"/>
    <property type="match status" value="4"/>
</dbReference>
<evidence type="ECO:0000256" key="1">
    <source>
        <dbReference type="SAM" id="SignalP"/>
    </source>
</evidence>
<dbReference type="InterPro" id="IPR002557">
    <property type="entry name" value="Chitin-bd_dom"/>
</dbReference>
<feature type="signal peptide" evidence="1">
    <location>
        <begin position="1"/>
        <end position="18"/>
    </location>
</feature>
<dbReference type="GO" id="GO:0005576">
    <property type="term" value="C:extracellular region"/>
    <property type="evidence" value="ECO:0007669"/>
    <property type="project" value="InterPro"/>
</dbReference>
<dbReference type="InterPro" id="IPR002035">
    <property type="entry name" value="VWF_A"/>
</dbReference>
<dbReference type="SUPFAM" id="SSF53300">
    <property type="entry name" value="vWA-like"/>
    <property type="match status" value="4"/>
</dbReference>
<comment type="caution">
    <text evidence="4">The sequence shown here is derived from an EMBL/GenBank/DDBJ whole genome shotgun (WGS) entry which is preliminary data.</text>
</comment>
<keyword evidence="1" id="KW-0732">Signal</keyword>
<dbReference type="Proteomes" id="UP001195483">
    <property type="component" value="Unassembled WGS sequence"/>
</dbReference>
<dbReference type="InterPro" id="IPR036465">
    <property type="entry name" value="vWFA_dom_sf"/>
</dbReference>
<dbReference type="PANTHER" id="PTHR24020:SF20">
    <property type="entry name" value="PH DOMAIN-CONTAINING PROTEIN"/>
    <property type="match status" value="1"/>
</dbReference>
<dbReference type="Gene3D" id="2.170.140.10">
    <property type="entry name" value="Chitin binding domain"/>
    <property type="match status" value="1"/>
</dbReference>
<reference evidence="4" key="2">
    <citation type="journal article" date="2021" name="Genome Biol. Evol.">
        <title>Developing a high-quality reference genome for a parasitic bivalve with doubly uniparental inheritance (Bivalvia: Unionida).</title>
        <authorList>
            <person name="Smith C.H."/>
        </authorList>
    </citation>
    <scope>NUCLEOTIDE SEQUENCE</scope>
    <source>
        <strain evidence="4">CHS0354</strain>
        <tissue evidence="4">Mantle</tissue>
    </source>
</reference>
<feature type="domain" description="VWFA" evidence="2">
    <location>
        <begin position="209"/>
        <end position="378"/>
    </location>
</feature>
<dbReference type="GO" id="GO:0008061">
    <property type="term" value="F:chitin binding"/>
    <property type="evidence" value="ECO:0007669"/>
    <property type="project" value="InterPro"/>
</dbReference>
<organism evidence="4 5">
    <name type="scientific">Potamilus streckersoni</name>
    <dbReference type="NCBI Taxonomy" id="2493646"/>
    <lineage>
        <taxon>Eukaryota</taxon>
        <taxon>Metazoa</taxon>
        <taxon>Spiralia</taxon>
        <taxon>Lophotrochozoa</taxon>
        <taxon>Mollusca</taxon>
        <taxon>Bivalvia</taxon>
        <taxon>Autobranchia</taxon>
        <taxon>Heteroconchia</taxon>
        <taxon>Palaeoheterodonta</taxon>
        <taxon>Unionida</taxon>
        <taxon>Unionoidea</taxon>
        <taxon>Unionidae</taxon>
        <taxon>Ambleminae</taxon>
        <taxon>Lampsilini</taxon>
        <taxon>Potamilus</taxon>
    </lineage>
</organism>
<dbReference type="PROSITE" id="PS50940">
    <property type="entry name" value="CHIT_BIND_II"/>
    <property type="match status" value="1"/>
</dbReference>
<dbReference type="PRINTS" id="PR00453">
    <property type="entry name" value="VWFADOMAIN"/>
</dbReference>
<accession>A0AAE0W8P1</accession>
<dbReference type="Pfam" id="PF00092">
    <property type="entry name" value="VWA"/>
    <property type="match status" value="4"/>
</dbReference>
<keyword evidence="5" id="KW-1185">Reference proteome</keyword>
<evidence type="ECO:0000259" key="3">
    <source>
        <dbReference type="PROSITE" id="PS50940"/>
    </source>
</evidence>
<dbReference type="Gene3D" id="3.40.50.410">
    <property type="entry name" value="von Willebrand factor, type A domain"/>
    <property type="match status" value="4"/>
</dbReference>
<dbReference type="SMART" id="SM00494">
    <property type="entry name" value="ChtBD2"/>
    <property type="match status" value="2"/>
</dbReference>
<evidence type="ECO:0000259" key="2">
    <source>
        <dbReference type="PROSITE" id="PS50234"/>
    </source>
</evidence>
<feature type="chain" id="PRO_5042218011" evidence="1">
    <location>
        <begin position="19"/>
        <end position="1167"/>
    </location>
</feature>
<feature type="domain" description="Chitin-binding type-2" evidence="3">
    <location>
        <begin position="806"/>
        <end position="868"/>
    </location>
</feature>
<gene>
    <name evidence="4" type="ORF">CHS0354_038673</name>
</gene>
<feature type="domain" description="VWFA" evidence="2">
    <location>
        <begin position="415"/>
        <end position="584"/>
    </location>
</feature>
<dbReference type="AlphaFoldDB" id="A0AAE0W8P1"/>
<evidence type="ECO:0000313" key="4">
    <source>
        <dbReference type="EMBL" id="KAK3604335.1"/>
    </source>
</evidence>
<dbReference type="InterPro" id="IPR036508">
    <property type="entry name" value="Chitin-bd_dom_sf"/>
</dbReference>
<feature type="domain" description="VWFA" evidence="2">
    <location>
        <begin position="621"/>
        <end position="793"/>
    </location>
</feature>
<dbReference type="CDD" id="cd01450">
    <property type="entry name" value="vWFA_subfamily_ECM"/>
    <property type="match status" value="4"/>
</dbReference>
<name>A0AAE0W8P1_9BIVA</name>
<dbReference type="EMBL" id="JAEAOA010002245">
    <property type="protein sequence ID" value="KAK3604335.1"/>
    <property type="molecule type" value="Genomic_DNA"/>
</dbReference>